<accession>A0A852XAS1</accession>
<protein>
    <submittedName>
        <fullName evidence="1">Uncharacterized protein</fullName>
    </submittedName>
</protein>
<organism evidence="1 2">
    <name type="scientific">Janibacter alkaliphilus</name>
    <dbReference type="NCBI Taxonomy" id="1069963"/>
    <lineage>
        <taxon>Bacteria</taxon>
        <taxon>Bacillati</taxon>
        <taxon>Actinomycetota</taxon>
        <taxon>Actinomycetes</taxon>
        <taxon>Micrococcales</taxon>
        <taxon>Intrasporangiaceae</taxon>
        <taxon>Janibacter</taxon>
    </lineage>
</organism>
<comment type="caution">
    <text evidence="1">The sequence shown here is derived from an EMBL/GenBank/DDBJ whole genome shotgun (WGS) entry which is preliminary data.</text>
</comment>
<dbReference type="AlphaFoldDB" id="A0A852XAS1"/>
<keyword evidence="2" id="KW-1185">Reference proteome</keyword>
<name>A0A852XAS1_9MICO</name>
<dbReference type="Proteomes" id="UP000592181">
    <property type="component" value="Unassembled WGS sequence"/>
</dbReference>
<sequence>MITAADVLVVLLDRRVTDQPSPDQTASDRRPASA</sequence>
<evidence type="ECO:0000313" key="2">
    <source>
        <dbReference type="Proteomes" id="UP000592181"/>
    </source>
</evidence>
<proteinExistence type="predicted"/>
<reference evidence="1 2" key="1">
    <citation type="submission" date="2020-07" db="EMBL/GenBank/DDBJ databases">
        <title>Sequencing the genomes of 1000 actinobacteria strains.</title>
        <authorList>
            <person name="Klenk H.-P."/>
        </authorList>
    </citation>
    <scope>NUCLEOTIDE SEQUENCE [LARGE SCALE GENOMIC DNA]</scope>
    <source>
        <strain evidence="1 2">DSM 24723</strain>
    </source>
</reference>
<evidence type="ECO:0000313" key="1">
    <source>
        <dbReference type="EMBL" id="NYG35585.1"/>
    </source>
</evidence>
<dbReference type="EMBL" id="JACBZX010000001">
    <property type="protein sequence ID" value="NYG35585.1"/>
    <property type="molecule type" value="Genomic_DNA"/>
</dbReference>
<gene>
    <name evidence="1" type="ORF">BJY28_000054</name>
</gene>